<dbReference type="EMBL" id="NFEN01000087">
    <property type="protein sequence ID" value="OUA23578.1"/>
    <property type="molecule type" value="Genomic_DNA"/>
</dbReference>
<protein>
    <submittedName>
        <fullName evidence="2">DNA-binding protein</fullName>
    </submittedName>
</protein>
<reference evidence="2 4" key="1">
    <citation type="submission" date="2016-10" db="EMBL/GenBank/DDBJ databases">
        <title>Comparative genomics of Bacillus thuringiensis reveals a path to pathogens against multiple invertebrate hosts.</title>
        <authorList>
            <person name="Zheng J."/>
            <person name="Gao Q."/>
            <person name="Liu H."/>
            <person name="Peng D."/>
            <person name="Ruan L."/>
            <person name="Sun M."/>
        </authorList>
    </citation>
    <scope>NUCLEOTIDE SEQUENCE [LARGE SCALE GENOMIC DNA]</scope>
    <source>
        <strain evidence="2">I13</strain>
    </source>
</reference>
<evidence type="ECO:0000313" key="2">
    <source>
        <dbReference type="EMBL" id="OUA23578.1"/>
    </source>
</evidence>
<sequence>MEKWFSVKEVAALLGYKNEETIKRKLKDGLFPNAFQNSRKEGWKIPASDVATLAGSSLKKIQSKKSSSTDYNKFELVKLAYQIATLTSPPEGVHKALTSLPLEQALKICLILRQQSRPIDAPFKFVKAAITKKWTPDPITDEKKKSLVDFTQRDFEGGGLKEQSMGKIPLYNWLE</sequence>
<evidence type="ECO:0000313" key="4">
    <source>
        <dbReference type="Proteomes" id="UP000195077"/>
    </source>
</evidence>
<keyword evidence="2" id="KW-0238">DNA-binding</keyword>
<dbReference type="EMBL" id="NFEN01000173">
    <property type="protein sequence ID" value="OUA17351.1"/>
    <property type="molecule type" value="Genomic_DNA"/>
</dbReference>
<dbReference type="AlphaFoldDB" id="A0A9X6Q920"/>
<evidence type="ECO:0000313" key="1">
    <source>
        <dbReference type="EMBL" id="OUA17351.1"/>
    </source>
</evidence>
<dbReference type="Proteomes" id="UP000195077">
    <property type="component" value="Unassembled WGS sequence"/>
</dbReference>
<dbReference type="GO" id="GO:0003677">
    <property type="term" value="F:DNA binding"/>
    <property type="evidence" value="ECO:0007669"/>
    <property type="project" value="UniProtKB-KW"/>
</dbReference>
<dbReference type="EMBL" id="NFEN01000059">
    <property type="protein sequence ID" value="OUA27188.1"/>
    <property type="molecule type" value="Genomic_DNA"/>
</dbReference>
<name>A0A9X6Q920_BACTU</name>
<proteinExistence type="predicted"/>
<comment type="caution">
    <text evidence="2">The sequence shown here is derived from an EMBL/GenBank/DDBJ whole genome shotgun (WGS) entry which is preliminary data.</text>
</comment>
<dbReference type="RefSeq" id="WP_021728024.1">
    <property type="nucleotide sequence ID" value="NZ_CP059975.1"/>
</dbReference>
<evidence type="ECO:0000313" key="3">
    <source>
        <dbReference type="EMBL" id="OUA27188.1"/>
    </source>
</evidence>
<gene>
    <name evidence="3" type="ORF">BK775_12730</name>
    <name evidence="2" type="ORF">BK775_18945</name>
    <name evidence="1" type="ORF">BK775_29450</name>
</gene>
<accession>A0A9X6Q920</accession>
<organism evidence="2 4">
    <name type="scientific">Bacillus thuringiensis</name>
    <dbReference type="NCBI Taxonomy" id="1428"/>
    <lineage>
        <taxon>Bacteria</taxon>
        <taxon>Bacillati</taxon>
        <taxon>Bacillota</taxon>
        <taxon>Bacilli</taxon>
        <taxon>Bacillales</taxon>
        <taxon>Bacillaceae</taxon>
        <taxon>Bacillus</taxon>
        <taxon>Bacillus cereus group</taxon>
    </lineage>
</organism>